<dbReference type="PROSITE" id="PS50088">
    <property type="entry name" value="ANK_REPEAT"/>
    <property type="match status" value="1"/>
</dbReference>
<evidence type="ECO:0000313" key="4">
    <source>
        <dbReference type="EMBL" id="CAK8997881.1"/>
    </source>
</evidence>
<evidence type="ECO:0000313" key="5">
    <source>
        <dbReference type="Proteomes" id="UP001642464"/>
    </source>
</evidence>
<gene>
    <name evidence="4" type="ORF">SCF082_LOCUS5388</name>
</gene>
<protein>
    <submittedName>
        <fullName evidence="4">NAD-capped RNA hydrolase NUDT12 (DeNADding enzyme NUDT12) (NADH pyrophosphatase NUDT12) (Nucleoside diphosphate-linked moiety X motif 12) (Nudix motif 12)</fullName>
    </submittedName>
</protein>
<dbReference type="Gene3D" id="1.25.40.20">
    <property type="entry name" value="Ankyrin repeat-containing domain"/>
    <property type="match status" value="1"/>
</dbReference>
<dbReference type="InterPro" id="IPR036770">
    <property type="entry name" value="Ankyrin_rpt-contain_sf"/>
</dbReference>
<keyword evidence="4" id="KW-0378">Hydrolase</keyword>
<dbReference type="SMART" id="SM00054">
    <property type="entry name" value="EFh"/>
    <property type="match status" value="2"/>
</dbReference>
<dbReference type="GO" id="GO:0016787">
    <property type="term" value="F:hydrolase activity"/>
    <property type="evidence" value="ECO:0007669"/>
    <property type="project" value="UniProtKB-KW"/>
</dbReference>
<dbReference type="PROSITE" id="PS00018">
    <property type="entry name" value="EF_HAND_1"/>
    <property type="match status" value="1"/>
</dbReference>
<dbReference type="InterPro" id="IPR011992">
    <property type="entry name" value="EF-hand-dom_pair"/>
</dbReference>
<accession>A0ABP0I7F8</accession>
<dbReference type="SUPFAM" id="SSF47473">
    <property type="entry name" value="EF-hand"/>
    <property type="match status" value="1"/>
</dbReference>
<keyword evidence="1" id="KW-0106">Calcium</keyword>
<name>A0ABP0I7F8_9DINO</name>
<dbReference type="InterPro" id="IPR018247">
    <property type="entry name" value="EF_Hand_1_Ca_BS"/>
</dbReference>
<proteinExistence type="predicted"/>
<dbReference type="SMART" id="SM00248">
    <property type="entry name" value="ANK"/>
    <property type="match status" value="1"/>
</dbReference>
<dbReference type="Gene3D" id="1.10.238.10">
    <property type="entry name" value="EF-hand"/>
    <property type="match status" value="1"/>
</dbReference>
<dbReference type="Pfam" id="PF13499">
    <property type="entry name" value="EF-hand_7"/>
    <property type="match status" value="1"/>
</dbReference>
<dbReference type="CDD" id="cd00051">
    <property type="entry name" value="EFh"/>
    <property type="match status" value="1"/>
</dbReference>
<comment type="caution">
    <text evidence="4">The sequence shown here is derived from an EMBL/GenBank/DDBJ whole genome shotgun (WGS) entry which is preliminary data.</text>
</comment>
<dbReference type="Pfam" id="PF12796">
    <property type="entry name" value="Ank_2"/>
    <property type="match status" value="1"/>
</dbReference>
<dbReference type="InterPro" id="IPR002048">
    <property type="entry name" value="EF_hand_dom"/>
</dbReference>
<dbReference type="PROSITE" id="PS50297">
    <property type="entry name" value="ANK_REP_REGION"/>
    <property type="match status" value="1"/>
</dbReference>
<evidence type="ECO:0000256" key="2">
    <source>
        <dbReference type="PROSITE-ProRule" id="PRU00023"/>
    </source>
</evidence>
<dbReference type="SUPFAM" id="SSF48403">
    <property type="entry name" value="Ankyrin repeat"/>
    <property type="match status" value="1"/>
</dbReference>
<dbReference type="Gene3D" id="3.90.176.10">
    <property type="entry name" value="Toxin ADP-ribosyltransferase, Chain A, domain 1"/>
    <property type="match status" value="1"/>
</dbReference>
<feature type="repeat" description="ANK" evidence="2">
    <location>
        <begin position="193"/>
        <end position="225"/>
    </location>
</feature>
<organism evidence="4 5">
    <name type="scientific">Durusdinium trenchii</name>
    <dbReference type="NCBI Taxonomy" id="1381693"/>
    <lineage>
        <taxon>Eukaryota</taxon>
        <taxon>Sar</taxon>
        <taxon>Alveolata</taxon>
        <taxon>Dinophyceae</taxon>
        <taxon>Suessiales</taxon>
        <taxon>Symbiodiniaceae</taxon>
        <taxon>Durusdinium</taxon>
    </lineage>
</organism>
<dbReference type="EMBL" id="CAXAMM010002914">
    <property type="protein sequence ID" value="CAK8997881.1"/>
    <property type="molecule type" value="Genomic_DNA"/>
</dbReference>
<reference evidence="4 5" key="1">
    <citation type="submission" date="2024-02" db="EMBL/GenBank/DDBJ databases">
        <authorList>
            <person name="Chen Y."/>
            <person name="Shah S."/>
            <person name="Dougan E. K."/>
            <person name="Thang M."/>
            <person name="Chan C."/>
        </authorList>
    </citation>
    <scope>NUCLEOTIDE SEQUENCE [LARGE SCALE GENOMIC DNA]</scope>
</reference>
<dbReference type="Proteomes" id="UP001642464">
    <property type="component" value="Unassembled WGS sequence"/>
</dbReference>
<evidence type="ECO:0000256" key="1">
    <source>
        <dbReference type="ARBA" id="ARBA00022837"/>
    </source>
</evidence>
<sequence length="616" mass="69510">MLSYRTYNSEDHRHRVLIDSKWYRCRQGHELRTLGLPYLGVTCSLCGRVLPPGSCLHSCPLCSWDACTDCLQRPDSARSLQLLPDCPICGDPMEWSDYRGGHYTNGWACNNKCGSRRLNSGLWRWFCLKCGADVCDQCHRHKVHREREGGLRESPRSLEIGVQFLELCKDHQWEKVKKILSERPNLVNCEVEGRWSALHYAARAGHPQMVQFLLDLSADATSFAGDGKTPLEVAKEHDIRSLLMRSSFLQPAMTIFEHYDAEGTGAIDGMELGWVIKSVQPELSDAEVQEMFASCDTNHNGEIDFIEFVMWLFAGRGKTFAQDILASAKNLSSSSGVGKRAMQLKAVLAARAGLDPSVYTNPDFASMPKMAHHPPRDEKLLSCVEYVELILGWIPGLALVDETMKEVQRIADQRNESSQGIEMQHPEMVCAIVMWTFDPVLITGDQTYPKEQTFQHLVNRLVDQRDTEFFYASRGFFYYFMTALDKLPPASGMVYQGIPRKDVTAAREALVEGTTVTWRSFTTALQLWGNMIPYERGLVLQITLLPPELRAKGMRFESKGRDISKLSAFSGSCEVLLMPNMRMHVGPEVQKKGIAVIELTELEEDTATTLNAEDFE</sequence>
<dbReference type="PROSITE" id="PS50222">
    <property type="entry name" value="EF_HAND_2"/>
    <property type="match status" value="2"/>
</dbReference>
<feature type="domain" description="EF-hand" evidence="3">
    <location>
        <begin position="247"/>
        <end position="282"/>
    </location>
</feature>
<keyword evidence="5" id="KW-1185">Reference proteome</keyword>
<feature type="domain" description="EF-hand" evidence="3">
    <location>
        <begin position="283"/>
        <end position="318"/>
    </location>
</feature>
<keyword evidence="2" id="KW-0040">ANK repeat</keyword>
<evidence type="ECO:0000259" key="3">
    <source>
        <dbReference type="PROSITE" id="PS50222"/>
    </source>
</evidence>
<dbReference type="InterPro" id="IPR002110">
    <property type="entry name" value="Ankyrin_rpt"/>
</dbReference>